<dbReference type="InterPro" id="IPR029018">
    <property type="entry name" value="Hex-like_dom2"/>
</dbReference>
<feature type="active site" description="Proton donor" evidence="8">
    <location>
        <position position="436"/>
    </location>
</feature>
<dbReference type="CDD" id="cd06563">
    <property type="entry name" value="GH20_chitobiase-like"/>
    <property type="match status" value="1"/>
</dbReference>
<protein>
    <recommendedName>
        <fullName evidence="3">beta-N-acetylhexosaminidase</fullName>
        <ecNumber evidence="3">3.2.1.52</ecNumber>
    </recommendedName>
    <alternativeName>
        <fullName evidence="6">Beta-N-acetylhexosaminidase</fullName>
    </alternativeName>
    <alternativeName>
        <fullName evidence="7">N-acetyl-beta-glucosaminidase</fullName>
    </alternativeName>
</protein>
<comment type="similarity">
    <text evidence="2">Belongs to the glycosyl hydrolase 20 family.</text>
</comment>
<evidence type="ECO:0000256" key="8">
    <source>
        <dbReference type="PIRSR" id="PIRSR625705-1"/>
    </source>
</evidence>
<accession>A0A2U3B5L2</accession>
<feature type="domain" description="Glycoside hydrolase family 20 catalytic" evidence="9">
    <location>
        <begin position="261"/>
        <end position="608"/>
    </location>
</feature>
<dbReference type="RefSeq" id="WP_109320921.1">
    <property type="nucleotide sequence ID" value="NZ_QFWT01000011.1"/>
</dbReference>
<dbReference type="Gene3D" id="3.30.379.10">
    <property type="entry name" value="Chitobiase/beta-hexosaminidase domain 2-like"/>
    <property type="match status" value="1"/>
</dbReference>
<dbReference type="SUPFAM" id="SSF55545">
    <property type="entry name" value="beta-N-acetylhexosaminidase-like domain"/>
    <property type="match status" value="1"/>
</dbReference>
<dbReference type="GO" id="GO:0004563">
    <property type="term" value="F:beta-N-acetylhexosaminidase activity"/>
    <property type="evidence" value="ECO:0007669"/>
    <property type="project" value="UniProtKB-EC"/>
</dbReference>
<evidence type="ECO:0000256" key="4">
    <source>
        <dbReference type="ARBA" id="ARBA00022801"/>
    </source>
</evidence>
<evidence type="ECO:0000256" key="2">
    <source>
        <dbReference type="ARBA" id="ARBA00006285"/>
    </source>
</evidence>
<dbReference type="InterPro" id="IPR015882">
    <property type="entry name" value="HEX_bac_N"/>
</dbReference>
<feature type="domain" description="Beta-hexosaminidase bacterial type N-terminal" evidence="10">
    <location>
        <begin position="137"/>
        <end position="257"/>
    </location>
</feature>
<dbReference type="SUPFAM" id="SSF51445">
    <property type="entry name" value="(Trans)glycosidases"/>
    <property type="match status" value="1"/>
</dbReference>
<dbReference type="InterPro" id="IPR015883">
    <property type="entry name" value="Glyco_hydro_20_cat"/>
</dbReference>
<dbReference type="Pfam" id="PF00728">
    <property type="entry name" value="Glyco_hydro_20"/>
    <property type="match status" value="1"/>
</dbReference>
<evidence type="ECO:0000313" key="12">
    <source>
        <dbReference type="Proteomes" id="UP000245362"/>
    </source>
</evidence>
<dbReference type="PRINTS" id="PR00738">
    <property type="entry name" value="GLHYDRLASE20"/>
</dbReference>
<dbReference type="PANTHER" id="PTHR22600:SF57">
    <property type="entry name" value="BETA-N-ACETYLHEXOSAMINIDASE"/>
    <property type="match status" value="1"/>
</dbReference>
<dbReference type="PANTHER" id="PTHR22600">
    <property type="entry name" value="BETA-HEXOSAMINIDASE"/>
    <property type="match status" value="1"/>
</dbReference>
<dbReference type="EMBL" id="QFWT01000011">
    <property type="protein sequence ID" value="PWI32093.1"/>
    <property type="molecule type" value="Genomic_DNA"/>
</dbReference>
<proteinExistence type="inferred from homology"/>
<dbReference type="Proteomes" id="UP000245362">
    <property type="component" value="Unassembled WGS sequence"/>
</dbReference>
<gene>
    <name evidence="11" type="ORF">DI392_17105</name>
</gene>
<evidence type="ECO:0000256" key="1">
    <source>
        <dbReference type="ARBA" id="ARBA00001231"/>
    </source>
</evidence>
<comment type="caution">
    <text evidence="11">The sequence shown here is derived from an EMBL/GenBank/DDBJ whole genome shotgun (WGS) entry which is preliminary data.</text>
</comment>
<dbReference type="GO" id="GO:0005975">
    <property type="term" value="P:carbohydrate metabolic process"/>
    <property type="evidence" value="ECO:0007669"/>
    <property type="project" value="InterPro"/>
</dbReference>
<dbReference type="OrthoDB" id="9763537at2"/>
<keyword evidence="5" id="KW-0326">Glycosidase</keyword>
<dbReference type="Gene3D" id="3.20.20.80">
    <property type="entry name" value="Glycosidases"/>
    <property type="match status" value="1"/>
</dbReference>
<evidence type="ECO:0000256" key="6">
    <source>
        <dbReference type="ARBA" id="ARBA00030512"/>
    </source>
</evidence>
<sequence length="640" mass="72883">MNYRLELAALTEQDTQCRFALTLHNLNDHNLENWSLCFSFGRTILPDSLSAGTIQRTGSFYTYQPGPETTLTANGHFYLEFSVNTAPFRYLSDGIIEAFIQHPESGDSTPVDVTSVALLSPYHKRSAITECTHTGAPVIPAPQSLIHHEDVCLLSSRIQLSIGSNDAKHAAKWLKIQAKQYQIHLVQQSTKTTAASIRFITSPVLNEQMYTLKITPGQITIAANSSSGFMYGAATLLQLFPHTTEESLTLPCVTVQDRPRFRYRGMMLDCARHFWSVAQIKELLDQLACYKFNTFHWHLTDDEGWRLEIKAFPELTDIGSQRGPHQPLQPQFTHLAESYGGYYTQEQVREIIEYASERAITVIPEIDIPGHSRAAICSLPELLSEPEDTSAYLSIQGYRDNILNPALPGTYTFIDKVLEEVSALFPGPFVHIGADEVPDGVWRHSPACQKLMQKHDYRDARELQGHLLRHAEQTLNAKGKRMLGWEEASYGNKVSHQTLIFPWQNEDSAFENIRAGYDVVLQPAQYTYLDLAQDYAPDEPGVDWAGTLTLESVYHYSPLEQIPEDHPFRQQIRGIQCALWCEIIPTQQRMQYMLFPRLLAVAEVAWSQKQTKNWEDFLCRLKGHLPHLDKREISYRDPWK</sequence>
<organism evidence="11 12">
    <name type="scientific">Vibrio albus</name>
    <dbReference type="NCBI Taxonomy" id="2200953"/>
    <lineage>
        <taxon>Bacteria</taxon>
        <taxon>Pseudomonadati</taxon>
        <taxon>Pseudomonadota</taxon>
        <taxon>Gammaproteobacteria</taxon>
        <taxon>Vibrionales</taxon>
        <taxon>Vibrionaceae</taxon>
        <taxon>Vibrio</taxon>
    </lineage>
</organism>
<dbReference type="EC" id="3.2.1.52" evidence="3"/>
<evidence type="ECO:0000259" key="9">
    <source>
        <dbReference type="Pfam" id="PF00728"/>
    </source>
</evidence>
<evidence type="ECO:0000256" key="5">
    <source>
        <dbReference type="ARBA" id="ARBA00023295"/>
    </source>
</evidence>
<dbReference type="GO" id="GO:0016020">
    <property type="term" value="C:membrane"/>
    <property type="evidence" value="ECO:0007669"/>
    <property type="project" value="TreeGrafter"/>
</dbReference>
<reference evidence="11 12" key="1">
    <citation type="submission" date="2018-05" db="EMBL/GenBank/DDBJ databases">
        <title>Vibrio limimaris sp. nov., isolated from marine sediment.</title>
        <authorList>
            <person name="Li C.-M."/>
        </authorList>
    </citation>
    <scope>NUCLEOTIDE SEQUENCE [LARGE SCALE GENOMIC DNA]</scope>
    <source>
        <strain evidence="11 12">E4404</strain>
    </source>
</reference>
<evidence type="ECO:0000256" key="7">
    <source>
        <dbReference type="ARBA" id="ARBA00033000"/>
    </source>
</evidence>
<dbReference type="Pfam" id="PF02838">
    <property type="entry name" value="Glyco_hydro_20b"/>
    <property type="match status" value="1"/>
</dbReference>
<evidence type="ECO:0000313" key="11">
    <source>
        <dbReference type="EMBL" id="PWI32093.1"/>
    </source>
</evidence>
<dbReference type="GO" id="GO:0030203">
    <property type="term" value="P:glycosaminoglycan metabolic process"/>
    <property type="evidence" value="ECO:0007669"/>
    <property type="project" value="TreeGrafter"/>
</dbReference>
<evidence type="ECO:0000259" key="10">
    <source>
        <dbReference type="Pfam" id="PF02838"/>
    </source>
</evidence>
<name>A0A2U3B5L2_9VIBR</name>
<keyword evidence="12" id="KW-1185">Reference proteome</keyword>
<dbReference type="InterPro" id="IPR025705">
    <property type="entry name" value="Beta_hexosaminidase_sua/sub"/>
</dbReference>
<dbReference type="AlphaFoldDB" id="A0A2U3B5L2"/>
<evidence type="ECO:0000256" key="3">
    <source>
        <dbReference type="ARBA" id="ARBA00012663"/>
    </source>
</evidence>
<keyword evidence="4" id="KW-0378">Hydrolase</keyword>
<dbReference type="InterPro" id="IPR017853">
    <property type="entry name" value="GH"/>
</dbReference>
<comment type="catalytic activity">
    <reaction evidence="1">
        <text>Hydrolysis of terminal non-reducing N-acetyl-D-hexosamine residues in N-acetyl-beta-D-hexosaminides.</text>
        <dbReference type="EC" id="3.2.1.52"/>
    </reaction>
</comment>